<name>A0A183SGZ9_SCHSO</name>
<dbReference type="AlphaFoldDB" id="A0A183SGZ9"/>
<gene>
    <name evidence="2" type="ORF">SSLN_LOCUS3497</name>
</gene>
<evidence type="ECO:0000313" key="2">
    <source>
        <dbReference type="EMBL" id="VDL89882.1"/>
    </source>
</evidence>
<accession>A0A183SGZ9</accession>
<evidence type="ECO:0000313" key="4">
    <source>
        <dbReference type="WBParaSite" id="SSLN_0000360001-mRNA-1"/>
    </source>
</evidence>
<reference evidence="2 3" key="2">
    <citation type="submission" date="2018-11" db="EMBL/GenBank/DDBJ databases">
        <authorList>
            <consortium name="Pathogen Informatics"/>
        </authorList>
    </citation>
    <scope>NUCLEOTIDE SEQUENCE [LARGE SCALE GENOMIC DNA]</scope>
    <source>
        <strain evidence="2 3">NST_G2</strain>
    </source>
</reference>
<dbReference type="EMBL" id="UYSU01032555">
    <property type="protein sequence ID" value="VDL89882.1"/>
    <property type="molecule type" value="Genomic_DNA"/>
</dbReference>
<evidence type="ECO:0000313" key="3">
    <source>
        <dbReference type="Proteomes" id="UP000275846"/>
    </source>
</evidence>
<dbReference type="WBParaSite" id="SSLN_0000360001-mRNA-1">
    <property type="protein sequence ID" value="SSLN_0000360001-mRNA-1"/>
    <property type="gene ID" value="SSLN_0000360001"/>
</dbReference>
<organism evidence="4">
    <name type="scientific">Schistocephalus solidus</name>
    <name type="common">Tapeworm</name>
    <dbReference type="NCBI Taxonomy" id="70667"/>
    <lineage>
        <taxon>Eukaryota</taxon>
        <taxon>Metazoa</taxon>
        <taxon>Spiralia</taxon>
        <taxon>Lophotrochozoa</taxon>
        <taxon>Platyhelminthes</taxon>
        <taxon>Cestoda</taxon>
        <taxon>Eucestoda</taxon>
        <taxon>Diphyllobothriidea</taxon>
        <taxon>Diphyllobothriidae</taxon>
        <taxon>Schistocephalus</taxon>
    </lineage>
</organism>
<protein>
    <submittedName>
        <fullName evidence="4">Secreted protein</fullName>
    </submittedName>
</protein>
<keyword evidence="3" id="KW-1185">Reference proteome</keyword>
<dbReference type="Proteomes" id="UP000275846">
    <property type="component" value="Unassembled WGS sequence"/>
</dbReference>
<sequence>MGLCGTCALCIFSRPVLGVPSHPVRLLSSPCSSPLHLPSYFYSSPPFALLSSSLALLSFTLSSSLLPRSSPFPPFPRSKTSYGEGDMQSRRRPRRIGRSLTNPNRDR</sequence>
<feature type="region of interest" description="Disordered" evidence="1">
    <location>
        <begin position="64"/>
        <end position="107"/>
    </location>
</feature>
<evidence type="ECO:0000256" key="1">
    <source>
        <dbReference type="SAM" id="MobiDB-lite"/>
    </source>
</evidence>
<proteinExistence type="predicted"/>
<reference evidence="4" key="1">
    <citation type="submission" date="2016-06" db="UniProtKB">
        <authorList>
            <consortium name="WormBaseParasite"/>
        </authorList>
    </citation>
    <scope>IDENTIFICATION</scope>
</reference>